<feature type="compositionally biased region" description="Low complexity" evidence="9">
    <location>
        <begin position="801"/>
        <end position="810"/>
    </location>
</feature>
<dbReference type="GO" id="GO:0043161">
    <property type="term" value="P:proteasome-mediated ubiquitin-dependent protein catabolic process"/>
    <property type="evidence" value="ECO:0007669"/>
    <property type="project" value="TreeGrafter"/>
</dbReference>
<evidence type="ECO:0008006" key="14">
    <source>
        <dbReference type="Google" id="ProtNLM"/>
    </source>
</evidence>
<proteinExistence type="predicted"/>
<feature type="compositionally biased region" description="Polar residues" evidence="9">
    <location>
        <begin position="361"/>
        <end position="371"/>
    </location>
</feature>
<keyword evidence="5 8" id="KW-0863">Zinc-finger</keyword>
<dbReference type="FunFam" id="3.30.40.10:FF:000137">
    <property type="entry name" value="RanBP-type and C3HC4-type zinc finger-containing protein 1"/>
    <property type="match status" value="1"/>
</dbReference>
<dbReference type="Proteomes" id="UP000791440">
    <property type="component" value="Unassembled WGS sequence"/>
</dbReference>
<dbReference type="AlphaFoldDB" id="A0A921ZP91"/>
<evidence type="ECO:0000256" key="5">
    <source>
        <dbReference type="ARBA" id="ARBA00022771"/>
    </source>
</evidence>
<keyword evidence="4" id="KW-0677">Repeat</keyword>
<comment type="caution">
    <text evidence="12">The sequence shown here is derived from an EMBL/GenBank/DDBJ whole genome shotgun (WGS) entry which is preliminary data.</text>
</comment>
<keyword evidence="6" id="KW-0833">Ubl conjugation pathway</keyword>
<evidence type="ECO:0000256" key="9">
    <source>
        <dbReference type="SAM" id="MobiDB-lite"/>
    </source>
</evidence>
<dbReference type="PANTHER" id="PTHR22770:SF13">
    <property type="entry name" value="RING-TYPE DOMAIN-CONTAINING PROTEIN"/>
    <property type="match status" value="1"/>
</dbReference>
<dbReference type="GO" id="GO:0043130">
    <property type="term" value="F:ubiquitin binding"/>
    <property type="evidence" value="ECO:0007669"/>
    <property type="project" value="TreeGrafter"/>
</dbReference>
<evidence type="ECO:0000256" key="4">
    <source>
        <dbReference type="ARBA" id="ARBA00022737"/>
    </source>
</evidence>
<name>A0A921ZP91_MANSE</name>
<organism evidence="12 13">
    <name type="scientific">Manduca sexta</name>
    <name type="common">Tobacco hawkmoth</name>
    <name type="synonym">Tobacco hornworm</name>
    <dbReference type="NCBI Taxonomy" id="7130"/>
    <lineage>
        <taxon>Eukaryota</taxon>
        <taxon>Metazoa</taxon>
        <taxon>Ecdysozoa</taxon>
        <taxon>Arthropoda</taxon>
        <taxon>Hexapoda</taxon>
        <taxon>Insecta</taxon>
        <taxon>Pterygota</taxon>
        <taxon>Neoptera</taxon>
        <taxon>Endopterygota</taxon>
        <taxon>Lepidoptera</taxon>
        <taxon>Glossata</taxon>
        <taxon>Ditrysia</taxon>
        <taxon>Bombycoidea</taxon>
        <taxon>Sphingidae</taxon>
        <taxon>Sphinginae</taxon>
        <taxon>Sphingini</taxon>
        <taxon>Manduca</taxon>
    </lineage>
</organism>
<dbReference type="GO" id="GO:0008270">
    <property type="term" value="F:zinc ion binding"/>
    <property type="evidence" value="ECO:0007669"/>
    <property type="project" value="UniProtKB-KW"/>
</dbReference>
<feature type="compositionally biased region" description="Polar residues" evidence="9">
    <location>
        <begin position="562"/>
        <end position="579"/>
    </location>
</feature>
<dbReference type="PANTHER" id="PTHR22770">
    <property type="entry name" value="UBIQUITIN CONJUGATING ENZYME 7 INTERACTING PROTEIN-RELATED"/>
    <property type="match status" value="1"/>
</dbReference>
<dbReference type="SUPFAM" id="SSF57850">
    <property type="entry name" value="RING/U-box"/>
    <property type="match status" value="3"/>
</dbReference>
<evidence type="ECO:0000256" key="2">
    <source>
        <dbReference type="ARBA" id="ARBA00022679"/>
    </source>
</evidence>
<dbReference type="Gene3D" id="3.10.20.90">
    <property type="entry name" value="Phosphatidylinositol 3-kinase Catalytic Subunit, Chain A, domain 1"/>
    <property type="match status" value="1"/>
</dbReference>
<reference evidence="12" key="1">
    <citation type="journal article" date="2016" name="Insect Biochem. Mol. Biol.">
        <title>Multifaceted biological insights from a draft genome sequence of the tobacco hornworm moth, Manduca sexta.</title>
        <authorList>
            <person name="Kanost M.R."/>
            <person name="Arrese E.L."/>
            <person name="Cao X."/>
            <person name="Chen Y.R."/>
            <person name="Chellapilla S."/>
            <person name="Goldsmith M.R."/>
            <person name="Grosse-Wilde E."/>
            <person name="Heckel D.G."/>
            <person name="Herndon N."/>
            <person name="Jiang H."/>
            <person name="Papanicolaou A."/>
            <person name="Qu J."/>
            <person name="Soulages J.L."/>
            <person name="Vogel H."/>
            <person name="Walters J."/>
            <person name="Waterhouse R.M."/>
            <person name="Ahn S.J."/>
            <person name="Almeida F.C."/>
            <person name="An C."/>
            <person name="Aqrawi P."/>
            <person name="Bretschneider A."/>
            <person name="Bryant W.B."/>
            <person name="Bucks S."/>
            <person name="Chao H."/>
            <person name="Chevignon G."/>
            <person name="Christen J.M."/>
            <person name="Clarke D.F."/>
            <person name="Dittmer N.T."/>
            <person name="Ferguson L.C.F."/>
            <person name="Garavelou S."/>
            <person name="Gordon K.H.J."/>
            <person name="Gunaratna R.T."/>
            <person name="Han Y."/>
            <person name="Hauser F."/>
            <person name="He Y."/>
            <person name="Heidel-Fischer H."/>
            <person name="Hirsh A."/>
            <person name="Hu Y."/>
            <person name="Jiang H."/>
            <person name="Kalra D."/>
            <person name="Klinner C."/>
            <person name="Konig C."/>
            <person name="Kovar C."/>
            <person name="Kroll A.R."/>
            <person name="Kuwar S.S."/>
            <person name="Lee S.L."/>
            <person name="Lehman R."/>
            <person name="Li K."/>
            <person name="Li Z."/>
            <person name="Liang H."/>
            <person name="Lovelace S."/>
            <person name="Lu Z."/>
            <person name="Mansfield J.H."/>
            <person name="McCulloch K.J."/>
            <person name="Mathew T."/>
            <person name="Morton B."/>
            <person name="Muzny D.M."/>
            <person name="Neunemann D."/>
            <person name="Ongeri F."/>
            <person name="Pauchet Y."/>
            <person name="Pu L.L."/>
            <person name="Pyrousis I."/>
            <person name="Rao X.J."/>
            <person name="Redding A."/>
            <person name="Roesel C."/>
            <person name="Sanchez-Gracia A."/>
            <person name="Schaack S."/>
            <person name="Shukla A."/>
            <person name="Tetreau G."/>
            <person name="Wang Y."/>
            <person name="Xiong G.H."/>
            <person name="Traut W."/>
            <person name="Walsh T.K."/>
            <person name="Worley K.C."/>
            <person name="Wu D."/>
            <person name="Wu W."/>
            <person name="Wu Y.Q."/>
            <person name="Zhang X."/>
            <person name="Zou Z."/>
            <person name="Zucker H."/>
            <person name="Briscoe A.D."/>
            <person name="Burmester T."/>
            <person name="Clem R.J."/>
            <person name="Feyereisen R."/>
            <person name="Grimmelikhuijzen C.J.P."/>
            <person name="Hamodrakas S.J."/>
            <person name="Hansson B.S."/>
            <person name="Huguet E."/>
            <person name="Jermiin L.S."/>
            <person name="Lan Q."/>
            <person name="Lehman H.K."/>
            <person name="Lorenzen M."/>
            <person name="Merzendorfer H."/>
            <person name="Michalopoulos I."/>
            <person name="Morton D.B."/>
            <person name="Muthukrishnan S."/>
            <person name="Oakeshott J.G."/>
            <person name="Palmer W."/>
            <person name="Park Y."/>
            <person name="Passarelli A.L."/>
            <person name="Rozas J."/>
            <person name="Schwartz L.M."/>
            <person name="Smith W."/>
            <person name="Southgate A."/>
            <person name="Vilcinskas A."/>
            <person name="Vogt R."/>
            <person name="Wang P."/>
            <person name="Werren J."/>
            <person name="Yu X.Q."/>
            <person name="Zhou J.J."/>
            <person name="Brown S.J."/>
            <person name="Scherer S.E."/>
            <person name="Richards S."/>
            <person name="Blissard G.W."/>
        </authorList>
    </citation>
    <scope>NUCLEOTIDE SEQUENCE</scope>
</reference>
<dbReference type="PROSITE" id="PS51873">
    <property type="entry name" value="TRIAD"/>
    <property type="match status" value="1"/>
</dbReference>
<keyword evidence="2" id="KW-0808">Transferase</keyword>
<feature type="compositionally biased region" description="Polar residues" evidence="9">
    <location>
        <begin position="213"/>
        <end position="223"/>
    </location>
</feature>
<reference evidence="12" key="2">
    <citation type="submission" date="2020-12" db="EMBL/GenBank/DDBJ databases">
        <authorList>
            <person name="Kanost M."/>
        </authorList>
    </citation>
    <scope>NUCLEOTIDE SEQUENCE</scope>
</reference>
<dbReference type="CDD" id="cd20358">
    <property type="entry name" value="Rcat_RBR_HOIL1"/>
    <property type="match status" value="1"/>
</dbReference>
<evidence type="ECO:0000256" key="1">
    <source>
        <dbReference type="ARBA" id="ARBA00004906"/>
    </source>
</evidence>
<sequence>MNGDVEGVASRPRPLSGGLWTLFNWLRRDDHASSNESLSSVGSDRTAASFAFLAPGNYNVNNTPVFLPPPSPPTDTYRKRVQERIVRRQHERDLTLHRKYGLYRSEGINSYDAFSLPPARRAESDISNKRERERRATSECFQRRAVHVPGKRRAPLPPGRASVGSSATHYRGPRKRPAPQPPIKLIEEIKDRDHISNNFSIHMNSQALREDGSLQNTNKMSTDASEKTVKKGSTSKESKTRLEKGFLKHIFENRKRNSAVDTSAVKILPSISELDKQAASIIENGKLEALKQISKPDGHPQQSNLENGDKKPKADNWFCIKCLRKYDSSVSDCPYCIFESKQVSINTNDPAASACNNYTQTENGITGPSSRSKNKSEDKQKLKEMLKEMKDSLPKRPKHENKHVPNENKVTSVHTVSKTDIVSETPTLRIGAHVSNEDKASISTKPSTSGLRNNIVYSKNSTPLQSFKSVITTTPLVIQHEAKQNYFGIPNDRNIKSKESTQNSSAHREVVENILSKPPLAVNIQKRESELVGSSGQNKNLQSPLRISLLLNPVYVPKNTESKSTPSENPLHTETKSPINKLTQPENKTINQIPVKSENIAVKKPEITNTSIISHTKNMNGKMNDVTNNKEGSNMGNITSEKVTSPVLSNATSKIEDIKNATKNINDIKNKSDAHPSTSRDILENESKIKAIDTDGINQHIKRRELINQLEKSIANGDEHAAAEAAIKLAQLRLSCSVLSFSSQIMSEPSTSSSTAPKGNPIGLITVATKNISHKTEINNVIVPTESGVLSKKTTEITPIASSAQKSQSATTIKDSSENDKAVPSSSKNESEKREPLFNKVSQNVSQFEVLPPQDKGNTDVSISVWIEDKEATRGPIKLKIQRQAVVGDLRRQAEAALGLPSHLQRWIVGRTLCTDDNTALLSLAGSEFNAPFYLCLVETDPHAVGISRINTKTPNVANADNNTGNNVYKELVQLEQQALVPNAEVFECGVCIEECKAGSGVVLRECVHMFCKDCLADVVKHSEEPDISCPAMGCSGVLQEREIRGLVSPEEYEKWLARGLAAAESGTRNAFHCRTRDCTGWALCDPGVRRFLCPVCKHSNCVPCQAIHEGETCDKYRSKLQAVSNPNSNKSDDSTRALLTNLINKGEALECPECKAIITKMWGCDWVKCSACKTEICWVTRGRRWGPAGRGDTSAGCRCGVDGKRCHPSCGYCH</sequence>
<dbReference type="InterPro" id="IPR001841">
    <property type="entry name" value="Znf_RING"/>
</dbReference>
<evidence type="ECO:0000256" key="3">
    <source>
        <dbReference type="ARBA" id="ARBA00022723"/>
    </source>
</evidence>
<dbReference type="InterPro" id="IPR047557">
    <property type="entry name" value="Rcat_RBR_HOIL1"/>
</dbReference>
<dbReference type="InterPro" id="IPR013083">
    <property type="entry name" value="Znf_RING/FYVE/PHD"/>
</dbReference>
<dbReference type="CDD" id="cd16633">
    <property type="entry name" value="mRING-HC-C3HC3D_RBR_HOIL1"/>
    <property type="match status" value="1"/>
</dbReference>
<dbReference type="InterPro" id="IPR051628">
    <property type="entry name" value="LUBAC_E3_Ligases"/>
</dbReference>
<dbReference type="PROSITE" id="PS50089">
    <property type="entry name" value="ZF_RING_2"/>
    <property type="match status" value="1"/>
</dbReference>
<keyword evidence="3" id="KW-0479">Metal-binding</keyword>
<dbReference type="GO" id="GO:0071797">
    <property type="term" value="C:LUBAC complex"/>
    <property type="evidence" value="ECO:0007669"/>
    <property type="project" value="TreeGrafter"/>
</dbReference>
<feature type="domain" description="RING-type" evidence="10">
    <location>
        <begin position="989"/>
        <end position="1031"/>
    </location>
</feature>
<feature type="domain" description="RING-type" evidence="11">
    <location>
        <begin position="985"/>
        <end position="1211"/>
    </location>
</feature>
<evidence type="ECO:0000313" key="13">
    <source>
        <dbReference type="Proteomes" id="UP000791440"/>
    </source>
</evidence>
<dbReference type="GO" id="GO:0097039">
    <property type="term" value="P:protein linear polyubiquitination"/>
    <property type="evidence" value="ECO:0007669"/>
    <property type="project" value="TreeGrafter"/>
</dbReference>
<evidence type="ECO:0000256" key="7">
    <source>
        <dbReference type="ARBA" id="ARBA00022833"/>
    </source>
</evidence>
<evidence type="ECO:0000256" key="8">
    <source>
        <dbReference type="PROSITE-ProRule" id="PRU00175"/>
    </source>
</evidence>
<accession>A0A921ZP91</accession>
<dbReference type="PROSITE" id="PS00518">
    <property type="entry name" value="ZF_RING_1"/>
    <property type="match status" value="1"/>
</dbReference>
<feature type="region of interest" description="Disordered" evidence="9">
    <location>
        <begin position="361"/>
        <end position="380"/>
    </location>
</feature>
<gene>
    <name evidence="12" type="ORF">O3G_MSEX012276</name>
</gene>
<feature type="region of interest" description="Disordered" evidence="9">
    <location>
        <begin position="800"/>
        <end position="838"/>
    </location>
</feature>
<dbReference type="InterPro" id="IPR017907">
    <property type="entry name" value="Znf_RING_CS"/>
</dbReference>
<dbReference type="GO" id="GO:0004842">
    <property type="term" value="F:ubiquitin-protein transferase activity"/>
    <property type="evidence" value="ECO:0007669"/>
    <property type="project" value="TreeGrafter"/>
</dbReference>
<keyword evidence="7" id="KW-0862">Zinc</keyword>
<feature type="compositionally biased region" description="Basic and acidic residues" evidence="9">
    <location>
        <begin position="224"/>
        <end position="238"/>
    </location>
</feature>
<evidence type="ECO:0000259" key="11">
    <source>
        <dbReference type="PROSITE" id="PS51873"/>
    </source>
</evidence>
<keyword evidence="13" id="KW-1185">Reference proteome</keyword>
<protein>
    <recommendedName>
        <fullName evidence="14">RanBP-type and C3HC4-type zinc finger-containing protein 1</fullName>
    </recommendedName>
</protein>
<comment type="pathway">
    <text evidence="1">Protein modification; protein ubiquitination.</text>
</comment>
<dbReference type="InterPro" id="IPR047559">
    <property type="entry name" value="HOIL1_RBR_mRING-HC-C3HC3D"/>
</dbReference>
<evidence type="ECO:0000259" key="10">
    <source>
        <dbReference type="PROSITE" id="PS50089"/>
    </source>
</evidence>
<evidence type="ECO:0000256" key="6">
    <source>
        <dbReference type="ARBA" id="ARBA00022786"/>
    </source>
</evidence>
<feature type="region of interest" description="Disordered" evidence="9">
    <location>
        <begin position="558"/>
        <end position="579"/>
    </location>
</feature>
<dbReference type="EMBL" id="JH668703">
    <property type="protein sequence ID" value="KAG6460886.1"/>
    <property type="molecule type" value="Genomic_DNA"/>
</dbReference>
<dbReference type="InterPro" id="IPR044066">
    <property type="entry name" value="TRIAD_supradom"/>
</dbReference>
<dbReference type="Gene3D" id="3.30.40.10">
    <property type="entry name" value="Zinc/RING finger domain, C3HC4 (zinc finger)"/>
    <property type="match status" value="1"/>
</dbReference>
<evidence type="ECO:0000313" key="12">
    <source>
        <dbReference type="EMBL" id="KAG6460886.1"/>
    </source>
</evidence>
<feature type="region of interest" description="Disordered" evidence="9">
    <location>
        <begin position="147"/>
        <end position="181"/>
    </location>
</feature>
<feature type="region of interest" description="Disordered" evidence="9">
    <location>
        <begin position="213"/>
        <end position="238"/>
    </location>
</feature>